<evidence type="ECO:0000313" key="1">
    <source>
        <dbReference type="EMBL" id="ESA18850.1"/>
    </source>
</evidence>
<dbReference type="VEuPathDB" id="FungiDB:RhiirFUN_000927"/>
<accession>U9UEL8</accession>
<reference evidence="1" key="1">
    <citation type="submission" date="2013-07" db="EMBL/GenBank/DDBJ databases">
        <title>The genome of an arbuscular mycorrhizal fungus provides insights into the evolution of the oldest plant symbiosis.</title>
        <authorList>
            <consortium name="DOE Joint Genome Institute"/>
            <person name="Tisserant E."/>
            <person name="Malbreil M."/>
            <person name="Kuo A."/>
            <person name="Kohler A."/>
            <person name="Symeonidi A."/>
            <person name="Balestrini R."/>
            <person name="Charron P."/>
            <person name="Duensing N."/>
            <person name="Frei-dit-Frey N."/>
            <person name="Gianinazzi-Pearson V."/>
            <person name="Gilbert B."/>
            <person name="Handa Y."/>
            <person name="Hijri M."/>
            <person name="Kaul R."/>
            <person name="Kawaguchi M."/>
            <person name="Krajinski F."/>
            <person name="Lammers P."/>
            <person name="Lapierre D."/>
            <person name="Masclaux F.G."/>
            <person name="Murat C."/>
            <person name="Morin E."/>
            <person name="Ndikumana S."/>
            <person name="Pagni M."/>
            <person name="Petitpierre D."/>
            <person name="Requena N."/>
            <person name="Rosikiewicz P."/>
            <person name="Riley R."/>
            <person name="Saito K."/>
            <person name="San Clemente H."/>
            <person name="Shapiro H."/>
            <person name="van Tuinen D."/>
            <person name="Becard G."/>
            <person name="Bonfante P."/>
            <person name="Paszkowski U."/>
            <person name="Shachar-Hill Y."/>
            <person name="Young J.P."/>
            <person name="Sanders I.R."/>
            <person name="Henrissat B."/>
            <person name="Rensing S.A."/>
            <person name="Grigoriev I.V."/>
            <person name="Corradi N."/>
            <person name="Roux C."/>
            <person name="Martin F."/>
        </authorList>
    </citation>
    <scope>NUCLEOTIDE SEQUENCE</scope>
    <source>
        <strain evidence="1">DAOM 197198</strain>
    </source>
</reference>
<proteinExistence type="predicted"/>
<gene>
    <name evidence="1" type="ORF">GLOINDRAFT_93175</name>
</gene>
<organism evidence="1">
    <name type="scientific">Rhizophagus irregularis (strain DAOM 181602 / DAOM 197198 / MUCL 43194)</name>
    <name type="common">Arbuscular mycorrhizal fungus</name>
    <name type="synonym">Glomus intraradices</name>
    <dbReference type="NCBI Taxonomy" id="747089"/>
    <lineage>
        <taxon>Eukaryota</taxon>
        <taxon>Fungi</taxon>
        <taxon>Fungi incertae sedis</taxon>
        <taxon>Mucoromycota</taxon>
        <taxon>Glomeromycotina</taxon>
        <taxon>Glomeromycetes</taxon>
        <taxon>Glomerales</taxon>
        <taxon>Glomeraceae</taxon>
        <taxon>Rhizophagus</taxon>
    </lineage>
</organism>
<protein>
    <submittedName>
        <fullName evidence="1">Uncharacterized protein</fullName>
    </submittedName>
</protein>
<dbReference type="EMBL" id="KI278822">
    <property type="protein sequence ID" value="ESA18850.1"/>
    <property type="molecule type" value="Genomic_DNA"/>
</dbReference>
<dbReference type="HOGENOM" id="CLU_934295_0_0_1"/>
<sequence>MLFKKDLDQNTTEPAKMVKPGTPSVHEYFMKQSASTWCIQNYIKYIHENLENEMIDFDHALSLFTESLDQINQNFGILLSIKSYCKSYLIWLKSCAGTATIQTCCSIFDSKKNFLEFNDAAKDGILSRVIWIFAPPRTPTQVHRDLTNLLSTPNKRPLGNEEFQHYSQEISIICAFGMTTEELMKEIGKELARELSTSRDNNPSKTGNNFRQAVLEHVSDIENVLFKSYCEKVLLNFSHIFDVHSTMPQDIGECKYIIYLVASLFKFYETTFDYLYFDWIESHACAAKMINRMPTKKI</sequence>
<dbReference type="AlphaFoldDB" id="U9UEL8"/>
<name>U9UEL8_RHIID</name>